<reference evidence="1 2" key="1">
    <citation type="submission" date="2017-06" db="EMBL/GenBank/DDBJ databases">
        <title>Genome of Fusarium nygamai isolate CS10214.</title>
        <authorList>
            <person name="Gardiner D.M."/>
            <person name="Obanor F."/>
            <person name="Kazan K."/>
        </authorList>
    </citation>
    <scope>NUCLEOTIDE SEQUENCE [LARGE SCALE GENOMIC DNA]</scope>
    <source>
        <strain evidence="1 2">CS10214</strain>
    </source>
</reference>
<protein>
    <submittedName>
        <fullName evidence="1">Uncharacterized protein</fullName>
    </submittedName>
</protein>
<dbReference type="Proteomes" id="UP000236664">
    <property type="component" value="Unassembled WGS sequence"/>
</dbReference>
<comment type="caution">
    <text evidence="1">The sequence shown here is derived from an EMBL/GenBank/DDBJ whole genome shotgun (WGS) entry which is preliminary data.</text>
</comment>
<proteinExistence type="predicted"/>
<dbReference type="EMBL" id="MTQA01000077">
    <property type="protein sequence ID" value="PNP80572.1"/>
    <property type="molecule type" value="Genomic_DNA"/>
</dbReference>
<dbReference type="OrthoDB" id="10534088at2759"/>
<evidence type="ECO:0000313" key="1">
    <source>
        <dbReference type="EMBL" id="PNP80572.1"/>
    </source>
</evidence>
<keyword evidence="2" id="KW-1185">Reference proteome</keyword>
<dbReference type="AlphaFoldDB" id="A0A2K0WE71"/>
<name>A0A2K0WE71_GIBNY</name>
<gene>
    <name evidence="1" type="ORF">FNYG_06171</name>
</gene>
<organism evidence="1 2">
    <name type="scientific">Gibberella nygamai</name>
    <name type="common">Bean root rot disease fungus</name>
    <name type="synonym">Fusarium nygamai</name>
    <dbReference type="NCBI Taxonomy" id="42673"/>
    <lineage>
        <taxon>Eukaryota</taxon>
        <taxon>Fungi</taxon>
        <taxon>Dikarya</taxon>
        <taxon>Ascomycota</taxon>
        <taxon>Pezizomycotina</taxon>
        <taxon>Sordariomycetes</taxon>
        <taxon>Hypocreomycetidae</taxon>
        <taxon>Hypocreales</taxon>
        <taxon>Nectriaceae</taxon>
        <taxon>Fusarium</taxon>
        <taxon>Fusarium fujikuroi species complex</taxon>
    </lineage>
</organism>
<sequence>MSTISPEILFTCHRGPVEILPPNSFDIGAEMPEEDVRLDVHEMIEISIFFRGCDLQLFDEARVLDLWTDYGGRMRACGYDETPGVDISPSDVSTSIQSISRCRGRYQACVDDWVPCIKIMGGRRSSPDTKN</sequence>
<evidence type="ECO:0000313" key="2">
    <source>
        <dbReference type="Proteomes" id="UP000236664"/>
    </source>
</evidence>
<accession>A0A2K0WE71</accession>